<dbReference type="SUPFAM" id="SSF46946">
    <property type="entry name" value="S13-like H2TH domain"/>
    <property type="match status" value="1"/>
</dbReference>
<dbReference type="Gene3D" id="1.10.8.50">
    <property type="match status" value="1"/>
</dbReference>
<dbReference type="GeneID" id="115920599"/>
<dbReference type="PANTHER" id="PTHR22993">
    <property type="entry name" value="FORMAMIDOPYRIMIDINE-DNA GLYCOSYLASE"/>
    <property type="match status" value="1"/>
</dbReference>
<dbReference type="PROSITE" id="PS51068">
    <property type="entry name" value="FPG_CAT"/>
    <property type="match status" value="1"/>
</dbReference>
<evidence type="ECO:0000313" key="13">
    <source>
        <dbReference type="Proteomes" id="UP000007110"/>
    </source>
</evidence>
<dbReference type="SUPFAM" id="SSF57716">
    <property type="entry name" value="Glucocorticoid receptor-like (DNA-binding domain)"/>
    <property type="match status" value="1"/>
</dbReference>
<keyword evidence="5" id="KW-0238">DNA-binding</keyword>
<feature type="region of interest" description="Disordered" evidence="10">
    <location>
        <begin position="65"/>
        <end position="99"/>
    </location>
</feature>
<accession>A0A7M7N9P4</accession>
<dbReference type="OrthoDB" id="6260718at2759"/>
<keyword evidence="13" id="KW-1185">Reference proteome</keyword>
<dbReference type="SUPFAM" id="SSF81624">
    <property type="entry name" value="N-terminal domain of MutM-like DNA repair proteins"/>
    <property type="match status" value="1"/>
</dbReference>
<feature type="compositionally biased region" description="Basic and acidic residues" evidence="10">
    <location>
        <begin position="337"/>
        <end position="362"/>
    </location>
</feature>
<dbReference type="InterPro" id="IPR035937">
    <property type="entry name" value="FPG_N"/>
</dbReference>
<dbReference type="GO" id="GO:0008270">
    <property type="term" value="F:zinc ion binding"/>
    <property type="evidence" value="ECO:0007669"/>
    <property type="project" value="InterPro"/>
</dbReference>
<reference evidence="13" key="1">
    <citation type="submission" date="2015-02" db="EMBL/GenBank/DDBJ databases">
        <title>Genome sequencing for Strongylocentrotus purpuratus.</title>
        <authorList>
            <person name="Murali S."/>
            <person name="Liu Y."/>
            <person name="Vee V."/>
            <person name="English A."/>
            <person name="Wang M."/>
            <person name="Skinner E."/>
            <person name="Han Y."/>
            <person name="Muzny D.M."/>
            <person name="Worley K.C."/>
            <person name="Gibbs R.A."/>
        </authorList>
    </citation>
    <scope>NUCLEOTIDE SEQUENCE</scope>
</reference>
<name>A0A7M7N9P4_STRPU</name>
<feature type="compositionally biased region" description="Basic residues" evidence="10">
    <location>
        <begin position="363"/>
        <end position="373"/>
    </location>
</feature>
<feature type="compositionally biased region" description="Polar residues" evidence="10">
    <location>
        <begin position="375"/>
        <end position="388"/>
    </location>
</feature>
<keyword evidence="4" id="KW-0378">Hydrolase</keyword>
<dbReference type="InParanoid" id="A0A7M7N9P4"/>
<reference evidence="12" key="2">
    <citation type="submission" date="2021-01" db="UniProtKB">
        <authorList>
            <consortium name="EnsemblMetazoa"/>
        </authorList>
    </citation>
    <scope>IDENTIFICATION</scope>
</reference>
<dbReference type="GO" id="GO:0006284">
    <property type="term" value="P:base-excision repair"/>
    <property type="evidence" value="ECO:0000318"/>
    <property type="project" value="GO_Central"/>
</dbReference>
<dbReference type="GO" id="GO:0003906">
    <property type="term" value="F:DNA-(apurinic or apyrimidinic site) endonuclease activity"/>
    <property type="evidence" value="ECO:0000318"/>
    <property type="project" value="GO_Central"/>
</dbReference>
<dbReference type="CTD" id="79661"/>
<feature type="region of interest" description="Disordered" evidence="10">
    <location>
        <begin position="310"/>
        <end position="491"/>
    </location>
</feature>
<dbReference type="SMART" id="SM00898">
    <property type="entry name" value="Fapy_DNA_glyco"/>
    <property type="match status" value="1"/>
</dbReference>
<dbReference type="SMART" id="SM01232">
    <property type="entry name" value="H2TH"/>
    <property type="match status" value="1"/>
</dbReference>
<dbReference type="InterPro" id="IPR015371">
    <property type="entry name" value="Endonuclease-VIII_DNA-bd"/>
</dbReference>
<dbReference type="OMA" id="IMFEYKS"/>
<evidence type="ECO:0000256" key="4">
    <source>
        <dbReference type="ARBA" id="ARBA00022801"/>
    </source>
</evidence>
<dbReference type="FunFam" id="1.10.8.50:FF:000007">
    <property type="entry name" value="endonuclease 8-like 1 isoform X1"/>
    <property type="match status" value="1"/>
</dbReference>
<dbReference type="InterPro" id="IPR010979">
    <property type="entry name" value="Ribosomal_uS13-like_H2TH"/>
</dbReference>
<dbReference type="FunCoup" id="A0A7M7N9P4">
    <property type="interactions" value="128"/>
</dbReference>
<comment type="similarity">
    <text evidence="1">Belongs to the FPG family.</text>
</comment>
<dbReference type="GO" id="GO:0140078">
    <property type="term" value="F:class I DNA-(apurinic or apyrimidinic site) endonuclease activity"/>
    <property type="evidence" value="ECO:0007669"/>
    <property type="project" value="UniProtKB-EC"/>
</dbReference>
<dbReference type="GO" id="GO:0019104">
    <property type="term" value="F:DNA N-glycosylase activity"/>
    <property type="evidence" value="ECO:0000318"/>
    <property type="project" value="GO_Central"/>
</dbReference>
<evidence type="ECO:0000313" key="12">
    <source>
        <dbReference type="EnsemblMetazoa" id="XP_030832550"/>
    </source>
</evidence>
<dbReference type="InterPro" id="IPR012319">
    <property type="entry name" value="FPG_cat"/>
</dbReference>
<dbReference type="Gene3D" id="3.20.190.10">
    <property type="entry name" value="MutM-like, N-terminal"/>
    <property type="match status" value="1"/>
</dbReference>
<evidence type="ECO:0000256" key="8">
    <source>
        <dbReference type="ARBA" id="ARBA00023268"/>
    </source>
</evidence>
<feature type="compositionally biased region" description="Basic residues" evidence="10">
    <location>
        <begin position="327"/>
        <end position="336"/>
    </location>
</feature>
<dbReference type="KEGG" id="spu:115920599"/>
<feature type="compositionally biased region" description="Basic residues" evidence="10">
    <location>
        <begin position="477"/>
        <end position="491"/>
    </location>
</feature>
<evidence type="ECO:0000256" key="9">
    <source>
        <dbReference type="ARBA" id="ARBA00023295"/>
    </source>
</evidence>
<dbReference type="Proteomes" id="UP000007110">
    <property type="component" value="Unassembled WGS sequence"/>
</dbReference>
<feature type="compositionally biased region" description="Basic and acidic residues" evidence="10">
    <location>
        <begin position="455"/>
        <end position="476"/>
    </location>
</feature>
<dbReference type="InterPro" id="IPR015886">
    <property type="entry name" value="H2TH_FPG"/>
</dbReference>
<evidence type="ECO:0000256" key="2">
    <source>
        <dbReference type="ARBA" id="ARBA00012720"/>
    </source>
</evidence>
<evidence type="ECO:0000259" key="11">
    <source>
        <dbReference type="PROSITE" id="PS51068"/>
    </source>
</evidence>
<feature type="compositionally biased region" description="Basic residues" evidence="10">
    <location>
        <begin position="414"/>
        <end position="425"/>
    </location>
</feature>
<dbReference type="AlphaFoldDB" id="A0A7M7N9P4"/>
<sequence>MPEGPELHLASKFVNESCRGRIFSGEIVKNPVHKSSDIEFDAPAYTISAASRGKEMQLILTKLDSHDSIHENGHGEGDTRRKPYQKKNNGTAQDEKDSKKVNIPETLKILFRFGMSGNFQFTTPSDIHKHSHLKFYTKDKPLMVLSYVDVRRFGRWEVDADWSKNRGPDPMFEYQAFRSNVVKNMQKSAFGQPICEILLNQKFFNGIGNYLRAEILFRLGIPPFEKARTVLEGLSAEPPDVKPMKGGKRKGEEPDILHLCHTVPLEVIAIGAGGYTADGKASDYSDFMKWLQCYSKDGMKNMVDHNDRTIWFSGPPGPMVPKDGKSRSIRSPKKRKEATGTDDVKTPKKSKKTEDSDHDISKKNRKRTSKRTAKMSSETKAASNVPTSSRKREDTSTKARGDTSTKARGDKVNKKGSKNGNRKKRMEVSKGAQSREEFKNAASVNSSKKGKRNTRVLEDDRTESCKHKTEQNESKSRGKGRPRTSRLAKQK</sequence>
<feature type="domain" description="Formamidopyrimidine-DNA glycosylase catalytic" evidence="11">
    <location>
        <begin position="2"/>
        <end position="154"/>
    </location>
</feature>
<proteinExistence type="inferred from homology"/>
<evidence type="ECO:0000256" key="7">
    <source>
        <dbReference type="ARBA" id="ARBA00023239"/>
    </source>
</evidence>
<organism evidence="12 13">
    <name type="scientific">Strongylocentrotus purpuratus</name>
    <name type="common">Purple sea urchin</name>
    <dbReference type="NCBI Taxonomy" id="7668"/>
    <lineage>
        <taxon>Eukaryota</taxon>
        <taxon>Metazoa</taxon>
        <taxon>Echinodermata</taxon>
        <taxon>Eleutherozoa</taxon>
        <taxon>Echinozoa</taxon>
        <taxon>Echinoidea</taxon>
        <taxon>Euechinoidea</taxon>
        <taxon>Echinacea</taxon>
        <taxon>Camarodonta</taxon>
        <taxon>Echinidea</taxon>
        <taxon>Strongylocentrotidae</taxon>
        <taxon>Strongylocentrotus</taxon>
    </lineage>
</organism>
<dbReference type="GO" id="GO:0003684">
    <property type="term" value="F:damaged DNA binding"/>
    <property type="evidence" value="ECO:0007669"/>
    <property type="project" value="InterPro"/>
</dbReference>
<feature type="compositionally biased region" description="Basic and acidic residues" evidence="10">
    <location>
        <begin position="390"/>
        <end position="413"/>
    </location>
</feature>
<keyword evidence="8" id="KW-0511">Multifunctional enzyme</keyword>
<dbReference type="GO" id="GO:0005634">
    <property type="term" value="C:nucleus"/>
    <property type="evidence" value="ECO:0000318"/>
    <property type="project" value="GO_Central"/>
</dbReference>
<evidence type="ECO:0000256" key="3">
    <source>
        <dbReference type="ARBA" id="ARBA00022763"/>
    </source>
</evidence>
<keyword evidence="6" id="KW-0234">DNA repair</keyword>
<evidence type="ECO:0000256" key="5">
    <source>
        <dbReference type="ARBA" id="ARBA00023125"/>
    </source>
</evidence>
<evidence type="ECO:0000256" key="1">
    <source>
        <dbReference type="ARBA" id="ARBA00009409"/>
    </source>
</evidence>
<keyword evidence="3" id="KW-0227">DNA damage</keyword>
<dbReference type="Pfam" id="PF01149">
    <property type="entry name" value="Fapy_DNA_glyco"/>
    <property type="match status" value="1"/>
</dbReference>
<dbReference type="EnsemblMetazoa" id="XM_030976690">
    <property type="protein sequence ID" value="XP_030832550"/>
    <property type="gene ID" value="LOC115920599"/>
</dbReference>
<keyword evidence="9" id="KW-0326">Glycosidase</keyword>
<feature type="compositionally biased region" description="Basic and acidic residues" evidence="10">
    <location>
        <begin position="65"/>
        <end position="81"/>
    </location>
</feature>
<keyword evidence="7" id="KW-0456">Lyase</keyword>
<dbReference type="RefSeq" id="XP_030832550.1">
    <property type="nucleotide sequence ID" value="XM_030976690.1"/>
</dbReference>
<evidence type="ECO:0000256" key="6">
    <source>
        <dbReference type="ARBA" id="ARBA00023204"/>
    </source>
</evidence>
<dbReference type="Pfam" id="PF09292">
    <property type="entry name" value="Neil1-DNA_bind"/>
    <property type="match status" value="1"/>
</dbReference>
<dbReference type="PANTHER" id="PTHR22993:SF27">
    <property type="entry name" value="ENDONUCLEASE 8-LIKE 1"/>
    <property type="match status" value="1"/>
</dbReference>
<dbReference type="EC" id="4.2.99.18" evidence="2"/>
<evidence type="ECO:0000256" key="10">
    <source>
        <dbReference type="SAM" id="MobiDB-lite"/>
    </source>
</evidence>
<protein>
    <recommendedName>
        <fullName evidence="2">DNA-(apurinic or apyrimidinic site) lyase</fullName>
        <ecNumber evidence="2">4.2.99.18</ecNumber>
    </recommendedName>
</protein>